<dbReference type="InterPro" id="IPR013087">
    <property type="entry name" value="Znf_C2H2_type"/>
</dbReference>
<dbReference type="InterPro" id="IPR036236">
    <property type="entry name" value="Znf_C2H2_sf"/>
</dbReference>
<protein>
    <submittedName>
        <fullName evidence="15">Zinc finger protein SNAI1</fullName>
    </submittedName>
</protein>
<evidence type="ECO:0000256" key="8">
    <source>
        <dbReference type="ARBA" id="ARBA00023125"/>
    </source>
</evidence>
<evidence type="ECO:0000256" key="13">
    <source>
        <dbReference type="SAM" id="MobiDB-lite"/>
    </source>
</evidence>
<evidence type="ECO:0000313" key="15">
    <source>
        <dbReference type="EMBL" id="THD26590.1"/>
    </source>
</evidence>
<feature type="region of interest" description="Disordered" evidence="13">
    <location>
        <begin position="391"/>
        <end position="424"/>
    </location>
</feature>
<keyword evidence="8" id="KW-0238">DNA-binding</keyword>
<feature type="compositionally biased region" description="Polar residues" evidence="13">
    <location>
        <begin position="646"/>
        <end position="665"/>
    </location>
</feature>
<evidence type="ECO:0000256" key="4">
    <source>
        <dbReference type="ARBA" id="ARBA00022737"/>
    </source>
</evidence>
<dbReference type="GO" id="GO:0005634">
    <property type="term" value="C:nucleus"/>
    <property type="evidence" value="ECO:0007669"/>
    <property type="project" value="UniProtKB-SubCell"/>
</dbReference>
<dbReference type="InterPro" id="IPR050527">
    <property type="entry name" value="Snail/Krueppel_Znf"/>
</dbReference>
<dbReference type="EMBL" id="JXXN02000689">
    <property type="protein sequence ID" value="THD26590.1"/>
    <property type="molecule type" value="Genomic_DNA"/>
</dbReference>
<feature type="region of interest" description="Disordered" evidence="13">
    <location>
        <begin position="304"/>
        <end position="336"/>
    </location>
</feature>
<keyword evidence="4" id="KW-0677">Repeat</keyword>
<dbReference type="SUPFAM" id="SSF57667">
    <property type="entry name" value="beta-beta-alpha zinc fingers"/>
    <property type="match status" value="3"/>
</dbReference>
<evidence type="ECO:0000313" key="16">
    <source>
        <dbReference type="Proteomes" id="UP000230066"/>
    </source>
</evidence>
<keyword evidence="10" id="KW-0539">Nucleus</keyword>
<feature type="domain" description="C2H2-type" evidence="14">
    <location>
        <begin position="378"/>
        <end position="406"/>
    </location>
</feature>
<evidence type="ECO:0000259" key="14">
    <source>
        <dbReference type="PROSITE" id="PS50157"/>
    </source>
</evidence>
<keyword evidence="3" id="KW-0479">Metal-binding</keyword>
<comment type="similarity">
    <text evidence="2">Belongs to the krueppel C2H2-type zinc-finger protein family.</text>
</comment>
<feature type="compositionally biased region" description="Polar residues" evidence="13">
    <location>
        <begin position="304"/>
        <end position="316"/>
    </location>
</feature>
<organism evidence="15 16">
    <name type="scientific">Fasciola hepatica</name>
    <name type="common">Liver fluke</name>
    <dbReference type="NCBI Taxonomy" id="6192"/>
    <lineage>
        <taxon>Eukaryota</taxon>
        <taxon>Metazoa</taxon>
        <taxon>Spiralia</taxon>
        <taxon>Lophotrochozoa</taxon>
        <taxon>Platyhelminthes</taxon>
        <taxon>Trematoda</taxon>
        <taxon>Digenea</taxon>
        <taxon>Plagiorchiida</taxon>
        <taxon>Echinostomata</taxon>
        <taxon>Echinostomatoidea</taxon>
        <taxon>Fasciolidae</taxon>
        <taxon>Fasciola</taxon>
    </lineage>
</organism>
<dbReference type="FunFam" id="3.30.160.60:FF:000207">
    <property type="entry name" value="zinc finger protein SNAI2"/>
    <property type="match status" value="1"/>
</dbReference>
<dbReference type="FunFam" id="3.30.160.60:FF:000193">
    <property type="entry name" value="Zinc finger protein 300"/>
    <property type="match status" value="1"/>
</dbReference>
<evidence type="ECO:0000256" key="1">
    <source>
        <dbReference type="ARBA" id="ARBA00004123"/>
    </source>
</evidence>
<dbReference type="SMART" id="SM00355">
    <property type="entry name" value="ZnF_C2H2"/>
    <property type="match status" value="5"/>
</dbReference>
<reference evidence="15" key="1">
    <citation type="submission" date="2019-03" db="EMBL/GenBank/DDBJ databases">
        <title>Improved annotation for the trematode Fasciola hepatica.</title>
        <authorList>
            <person name="Choi Y.-J."/>
            <person name="Martin J."/>
            <person name="Mitreva M."/>
        </authorList>
    </citation>
    <scope>NUCLEOTIDE SEQUENCE [LARGE SCALE GENOMIC DNA]</scope>
</reference>
<dbReference type="GO" id="GO:0000978">
    <property type="term" value="F:RNA polymerase II cis-regulatory region sequence-specific DNA binding"/>
    <property type="evidence" value="ECO:0007669"/>
    <property type="project" value="TreeGrafter"/>
</dbReference>
<proteinExistence type="inferred from homology"/>
<evidence type="ECO:0000256" key="11">
    <source>
        <dbReference type="ARBA" id="ARBA00037948"/>
    </source>
</evidence>
<evidence type="ECO:0000256" key="10">
    <source>
        <dbReference type="ARBA" id="ARBA00023242"/>
    </source>
</evidence>
<feature type="compositionally biased region" description="Polar residues" evidence="13">
    <location>
        <begin position="413"/>
        <end position="424"/>
    </location>
</feature>
<evidence type="ECO:0000256" key="2">
    <source>
        <dbReference type="ARBA" id="ARBA00006991"/>
    </source>
</evidence>
<feature type="domain" description="C2H2-type" evidence="14">
    <location>
        <begin position="549"/>
        <end position="576"/>
    </location>
</feature>
<sequence>MQPLGSVYQPFLGPQNFWHALPNWREKTGLDSFQEMSDKLRTLTQYYQHMMLSTMSSDIRESYRGSGGIPESRITHSLLDESHAPVSSTCCENAIRPGNFGQPESPHTTKALSDLGARLFNSECQFSPVNNGISFGRVYEHVHSTAQNRPGCTKKRKTARIEDLHVSDQHLRSISSVPVQKLQTSTLDLQNLASMPDAVGQTKLDRNPWANLTGLEATRNPTANQLLPGTDVRLDQINQLVQFFMQNSIPNGFGSPWNTGMLPLDNSVSHSFHNPKVVANELPVTSPLIDLSHRTTIPAISSNLDDLSTRTTSPNCPSKRPVTSEPITGATAASANHVKSKRINRFSIPDLLDRGDDEDRADRPKPLGMRLRTAPERFSCPLCSRSYSTQTGLARHQTHKHGDGQSIKHTRRNSSTSTTYLVPDQNKTVLERSTPDCHLTQIKHRPRSMETERPLFPPLLCSSPDSLKIPNSTLLKPTSPFAQNSGSALRSDRPFCCHLCTKIYYSMSALKMHVRTHTLPCKCTLCGKAFSRMWLLNGHLRTHTGEKPFACVICARAFADRSNLRAHMQTHSEVKRYRCIRCSKTFSRMGLLTKHQMSACGLVLNEHLQQTGDPSHSEDTLNLSNTELGDSDTSPSPHASPLSKFRSASQSTEHSRTSLTSVQGP</sequence>
<keyword evidence="5 12" id="KW-0863">Zinc-finger</keyword>
<evidence type="ECO:0000256" key="5">
    <source>
        <dbReference type="ARBA" id="ARBA00022771"/>
    </source>
</evidence>
<dbReference type="GO" id="GO:0000981">
    <property type="term" value="F:DNA-binding transcription factor activity, RNA polymerase II-specific"/>
    <property type="evidence" value="ECO:0007669"/>
    <property type="project" value="TreeGrafter"/>
</dbReference>
<keyword evidence="7" id="KW-0805">Transcription regulation</keyword>
<dbReference type="PANTHER" id="PTHR24388:SF54">
    <property type="entry name" value="PROTEIN ESCARGOT"/>
    <property type="match status" value="1"/>
</dbReference>
<keyword evidence="16" id="KW-1185">Reference proteome</keyword>
<dbReference type="Pfam" id="PF00096">
    <property type="entry name" value="zf-C2H2"/>
    <property type="match status" value="3"/>
</dbReference>
<comment type="caution">
    <text evidence="15">The sequence shown here is derived from an EMBL/GenBank/DDBJ whole genome shotgun (WGS) entry which is preliminary data.</text>
</comment>
<evidence type="ECO:0000256" key="6">
    <source>
        <dbReference type="ARBA" id="ARBA00022833"/>
    </source>
</evidence>
<dbReference type="PANTHER" id="PTHR24388">
    <property type="entry name" value="ZINC FINGER PROTEIN"/>
    <property type="match status" value="1"/>
</dbReference>
<comment type="similarity">
    <text evidence="11">Belongs to the snail C2H2-type zinc-finger protein family.</text>
</comment>
<evidence type="ECO:0000256" key="3">
    <source>
        <dbReference type="ARBA" id="ARBA00022723"/>
    </source>
</evidence>
<dbReference type="GO" id="GO:0008270">
    <property type="term" value="F:zinc ion binding"/>
    <property type="evidence" value="ECO:0007669"/>
    <property type="project" value="UniProtKB-KW"/>
</dbReference>
<evidence type="ECO:0000256" key="12">
    <source>
        <dbReference type="PROSITE-ProRule" id="PRU00042"/>
    </source>
</evidence>
<gene>
    <name evidence="15" type="ORF">D915_002614</name>
</gene>
<dbReference type="AlphaFoldDB" id="A0A4E0S2Y4"/>
<name>A0A4E0S2Y4_FASHE</name>
<dbReference type="FunFam" id="3.30.160.60:FF:000260">
    <property type="entry name" value="Spalt-like transcription factor 1"/>
    <property type="match status" value="1"/>
</dbReference>
<feature type="region of interest" description="Disordered" evidence="13">
    <location>
        <begin position="611"/>
        <end position="665"/>
    </location>
</feature>
<dbReference type="Gene3D" id="3.30.160.60">
    <property type="entry name" value="Classic Zinc Finger"/>
    <property type="match status" value="4"/>
</dbReference>
<feature type="domain" description="C2H2-type" evidence="14">
    <location>
        <begin position="495"/>
        <end position="518"/>
    </location>
</feature>
<evidence type="ECO:0000256" key="9">
    <source>
        <dbReference type="ARBA" id="ARBA00023163"/>
    </source>
</evidence>
<accession>A0A4E0S2Y4</accession>
<feature type="compositionally biased region" description="Polar residues" evidence="13">
    <location>
        <begin position="611"/>
        <end position="637"/>
    </location>
</feature>
<keyword evidence="9" id="KW-0804">Transcription</keyword>
<feature type="domain" description="C2H2-type" evidence="14">
    <location>
        <begin position="521"/>
        <end position="548"/>
    </location>
</feature>
<feature type="domain" description="C2H2-type" evidence="14">
    <location>
        <begin position="577"/>
        <end position="596"/>
    </location>
</feature>
<dbReference type="Proteomes" id="UP000230066">
    <property type="component" value="Unassembled WGS sequence"/>
</dbReference>
<dbReference type="PROSITE" id="PS50157">
    <property type="entry name" value="ZINC_FINGER_C2H2_2"/>
    <property type="match status" value="5"/>
</dbReference>
<evidence type="ECO:0000256" key="7">
    <source>
        <dbReference type="ARBA" id="ARBA00023015"/>
    </source>
</evidence>
<comment type="subcellular location">
    <subcellularLocation>
        <location evidence="1">Nucleus</location>
    </subcellularLocation>
</comment>
<keyword evidence="6" id="KW-0862">Zinc</keyword>
<dbReference type="PROSITE" id="PS00028">
    <property type="entry name" value="ZINC_FINGER_C2H2_1"/>
    <property type="match status" value="4"/>
</dbReference>